<sequence length="184" mass="20011">MSTAPSFKILGYGHTGITVRSMSDSLRFWRDIIGLPIIWEQTVPGGVIPGDPTNTITGAPAGTTMHVTWLGLPQTPHAGGSGEPSHISTLELIQYELPADVAEEQKSRMLNPRSWDVGAAHVNLIVQGLDEIVERVKAEGWNLYSGVFTVPQETPEVKARGQRVCYLRGPDGEMVELTEIPKAL</sequence>
<reference evidence="3 4" key="1">
    <citation type="submission" date="2024-02" db="EMBL/GenBank/DDBJ databases">
        <title>De novo assembly and annotation of 12 fungi associated with fruit tree decline syndrome in Ontario, Canada.</title>
        <authorList>
            <person name="Sulman M."/>
            <person name="Ellouze W."/>
            <person name="Ilyukhin E."/>
        </authorList>
    </citation>
    <scope>NUCLEOTIDE SEQUENCE [LARGE SCALE GENOMIC DNA]</scope>
    <source>
        <strain evidence="3 4">M169</strain>
    </source>
</reference>
<dbReference type="SUPFAM" id="SSF54593">
    <property type="entry name" value="Glyoxalase/Bleomycin resistance protein/Dihydroxybiphenyl dioxygenase"/>
    <property type="match status" value="1"/>
</dbReference>
<dbReference type="Pfam" id="PF00903">
    <property type="entry name" value="Glyoxalase"/>
    <property type="match status" value="1"/>
</dbReference>
<feature type="domain" description="VOC" evidence="2">
    <location>
        <begin position="11"/>
        <end position="180"/>
    </location>
</feature>
<dbReference type="InterPro" id="IPR037523">
    <property type="entry name" value="VOC_core"/>
</dbReference>
<dbReference type="PANTHER" id="PTHR43048">
    <property type="entry name" value="METHYLMALONYL-COA EPIMERASE"/>
    <property type="match status" value="1"/>
</dbReference>
<proteinExistence type="predicted"/>
<keyword evidence="4" id="KW-1185">Reference proteome</keyword>
<keyword evidence="1" id="KW-0479">Metal-binding</keyword>
<dbReference type="InterPro" id="IPR051785">
    <property type="entry name" value="MMCE/EMCE_epimerase"/>
</dbReference>
<accession>A0ABR1P2C7</accession>
<dbReference type="Proteomes" id="UP001430848">
    <property type="component" value="Unassembled WGS sequence"/>
</dbReference>
<dbReference type="PANTHER" id="PTHR43048:SF3">
    <property type="entry name" value="METHYLMALONYL-COA EPIMERASE, MITOCHONDRIAL"/>
    <property type="match status" value="1"/>
</dbReference>
<comment type="caution">
    <text evidence="3">The sequence shown here is derived from an EMBL/GenBank/DDBJ whole genome shotgun (WGS) entry which is preliminary data.</text>
</comment>
<evidence type="ECO:0000259" key="2">
    <source>
        <dbReference type="PROSITE" id="PS51819"/>
    </source>
</evidence>
<dbReference type="Gene3D" id="3.10.180.10">
    <property type="entry name" value="2,3-Dihydroxybiphenyl 1,2-Dioxygenase, domain 1"/>
    <property type="match status" value="1"/>
</dbReference>
<organism evidence="3 4">
    <name type="scientific">Diaporthe eres</name>
    <name type="common">Phomopsis oblonga</name>
    <dbReference type="NCBI Taxonomy" id="83184"/>
    <lineage>
        <taxon>Eukaryota</taxon>
        <taxon>Fungi</taxon>
        <taxon>Dikarya</taxon>
        <taxon>Ascomycota</taxon>
        <taxon>Pezizomycotina</taxon>
        <taxon>Sordariomycetes</taxon>
        <taxon>Sordariomycetidae</taxon>
        <taxon>Diaporthales</taxon>
        <taxon>Diaporthaceae</taxon>
        <taxon>Diaporthe</taxon>
        <taxon>Diaporthe eres species complex</taxon>
    </lineage>
</organism>
<gene>
    <name evidence="3" type="ORF">SLS63_008454</name>
</gene>
<evidence type="ECO:0000256" key="1">
    <source>
        <dbReference type="ARBA" id="ARBA00022723"/>
    </source>
</evidence>
<dbReference type="InterPro" id="IPR004360">
    <property type="entry name" value="Glyas_Fos-R_dOase_dom"/>
</dbReference>
<name>A0ABR1P2C7_DIAER</name>
<protein>
    <recommendedName>
        <fullName evidence="2">VOC domain-containing protein</fullName>
    </recommendedName>
</protein>
<dbReference type="InterPro" id="IPR029068">
    <property type="entry name" value="Glyas_Bleomycin-R_OHBP_Dase"/>
</dbReference>
<dbReference type="PROSITE" id="PS51819">
    <property type="entry name" value="VOC"/>
    <property type="match status" value="1"/>
</dbReference>
<evidence type="ECO:0000313" key="3">
    <source>
        <dbReference type="EMBL" id="KAK7724760.1"/>
    </source>
</evidence>
<evidence type="ECO:0000313" key="4">
    <source>
        <dbReference type="Proteomes" id="UP001430848"/>
    </source>
</evidence>
<dbReference type="EMBL" id="JAKNSF020000054">
    <property type="protein sequence ID" value="KAK7724760.1"/>
    <property type="molecule type" value="Genomic_DNA"/>
</dbReference>